<sequence>MEAYSLITVPGEIFDRMFSFHRDVLLELRERCVESSLSDAVYSTASDFLDDKIASLEDERDYMACIKGGLDDIRIFRGFSDAAFRAEVVPLIRKFRKISDTLVVIKRMRKFIEEGMQEGLNARNEPSFMYLTFALHEKFYTESLLPVVKASAAETAKSRKNPPSPGNFRKEVERYYKVETAFLDGVSWCTVLGFPITYDGVKAVHIVPEFLSQDALSHLFWNENDVRSDPRNGYGFYF</sequence>
<gene>
    <name evidence="1" type="ORF">N7452_003188</name>
</gene>
<name>A0A9W9QTD0_PENBR</name>
<protein>
    <submittedName>
        <fullName evidence="1">Uncharacterized protein</fullName>
    </submittedName>
</protein>
<comment type="caution">
    <text evidence="1">The sequence shown here is derived from an EMBL/GenBank/DDBJ whole genome shotgun (WGS) entry which is preliminary data.</text>
</comment>
<proteinExistence type="predicted"/>
<reference evidence="1" key="1">
    <citation type="submission" date="2022-12" db="EMBL/GenBank/DDBJ databases">
        <authorList>
            <person name="Petersen C."/>
        </authorList>
    </citation>
    <scope>NUCLEOTIDE SEQUENCE</scope>
    <source>
        <strain evidence="1">IBT 35673</strain>
    </source>
</reference>
<dbReference type="Proteomes" id="UP001147695">
    <property type="component" value="Unassembled WGS sequence"/>
</dbReference>
<accession>A0A9W9QTD0</accession>
<dbReference type="AlphaFoldDB" id="A0A9W9QTD0"/>
<organism evidence="1 2">
    <name type="scientific">Penicillium brevicompactum</name>
    <dbReference type="NCBI Taxonomy" id="5074"/>
    <lineage>
        <taxon>Eukaryota</taxon>
        <taxon>Fungi</taxon>
        <taxon>Dikarya</taxon>
        <taxon>Ascomycota</taxon>
        <taxon>Pezizomycotina</taxon>
        <taxon>Eurotiomycetes</taxon>
        <taxon>Eurotiomycetidae</taxon>
        <taxon>Eurotiales</taxon>
        <taxon>Aspergillaceae</taxon>
        <taxon>Penicillium</taxon>
    </lineage>
</organism>
<reference evidence="1" key="2">
    <citation type="journal article" date="2023" name="IMA Fungus">
        <title>Comparative genomic study of the Penicillium genus elucidates a diverse pangenome and 15 lateral gene transfer events.</title>
        <authorList>
            <person name="Petersen C."/>
            <person name="Sorensen T."/>
            <person name="Nielsen M.R."/>
            <person name="Sondergaard T.E."/>
            <person name="Sorensen J.L."/>
            <person name="Fitzpatrick D.A."/>
            <person name="Frisvad J.C."/>
            <person name="Nielsen K.L."/>
        </authorList>
    </citation>
    <scope>NUCLEOTIDE SEQUENCE</scope>
    <source>
        <strain evidence="1">IBT 35673</strain>
    </source>
</reference>
<evidence type="ECO:0000313" key="1">
    <source>
        <dbReference type="EMBL" id="KAJ5345184.1"/>
    </source>
</evidence>
<dbReference type="EMBL" id="JAPZBQ010000002">
    <property type="protein sequence ID" value="KAJ5345184.1"/>
    <property type="molecule type" value="Genomic_DNA"/>
</dbReference>
<evidence type="ECO:0000313" key="2">
    <source>
        <dbReference type="Proteomes" id="UP001147695"/>
    </source>
</evidence>